<dbReference type="SMART" id="SM00387">
    <property type="entry name" value="HATPase_c"/>
    <property type="match status" value="2"/>
</dbReference>
<dbReference type="InterPro" id="IPR003018">
    <property type="entry name" value="GAF"/>
</dbReference>
<dbReference type="SMART" id="SM00448">
    <property type="entry name" value="REC"/>
    <property type="match status" value="2"/>
</dbReference>
<dbReference type="InterPro" id="IPR011006">
    <property type="entry name" value="CheY-like_superfamily"/>
</dbReference>
<keyword evidence="10" id="KW-0547">Nucleotide-binding</keyword>
<dbReference type="InterPro" id="IPR001789">
    <property type="entry name" value="Sig_transdc_resp-reg_receiver"/>
</dbReference>
<dbReference type="Proteomes" id="UP001207654">
    <property type="component" value="Unassembled WGS sequence"/>
</dbReference>
<feature type="modified residue" description="4-aspartylphosphate" evidence="6">
    <location>
        <position position="690"/>
    </location>
</feature>
<dbReference type="InterPro" id="IPR036097">
    <property type="entry name" value="HisK_dim/P_sf"/>
</dbReference>
<dbReference type="CDD" id="cd16922">
    <property type="entry name" value="HATPase_EvgS-ArcB-TorS-like"/>
    <property type="match status" value="1"/>
</dbReference>
<keyword evidence="4" id="KW-0808">Transferase</keyword>
<proteinExistence type="predicted"/>
<dbReference type="CDD" id="cd00082">
    <property type="entry name" value="HisKA"/>
    <property type="match status" value="2"/>
</dbReference>
<dbReference type="PROSITE" id="PS50113">
    <property type="entry name" value="PAC"/>
    <property type="match status" value="1"/>
</dbReference>
<keyword evidence="3 6" id="KW-0597">Phosphoprotein</keyword>
<dbReference type="InterPro" id="IPR013656">
    <property type="entry name" value="PAS_4"/>
</dbReference>
<accession>A0ABT4AER6</accession>
<evidence type="ECO:0000256" key="4">
    <source>
        <dbReference type="ARBA" id="ARBA00022679"/>
    </source>
</evidence>
<protein>
    <recommendedName>
        <fullName evidence="2">histidine kinase</fullName>
        <ecNumber evidence="2">2.7.13.3</ecNumber>
    </recommendedName>
</protein>
<evidence type="ECO:0000256" key="2">
    <source>
        <dbReference type="ARBA" id="ARBA00012438"/>
    </source>
</evidence>
<evidence type="ECO:0000259" key="7">
    <source>
        <dbReference type="PROSITE" id="PS50109"/>
    </source>
</evidence>
<evidence type="ECO:0000259" key="9">
    <source>
        <dbReference type="PROSITE" id="PS50113"/>
    </source>
</evidence>
<dbReference type="SUPFAM" id="SSF52172">
    <property type="entry name" value="CheY-like"/>
    <property type="match status" value="2"/>
</dbReference>
<dbReference type="SUPFAM" id="SSF55781">
    <property type="entry name" value="GAF domain-like"/>
    <property type="match status" value="1"/>
</dbReference>
<dbReference type="Pfam" id="PF02518">
    <property type="entry name" value="HATPase_c"/>
    <property type="match status" value="2"/>
</dbReference>
<keyword evidence="10" id="KW-0067">ATP-binding</keyword>
<evidence type="ECO:0000256" key="3">
    <source>
        <dbReference type="ARBA" id="ARBA00022553"/>
    </source>
</evidence>
<dbReference type="PANTHER" id="PTHR43547">
    <property type="entry name" value="TWO-COMPONENT HISTIDINE KINASE"/>
    <property type="match status" value="1"/>
</dbReference>
<keyword evidence="11" id="KW-1185">Reference proteome</keyword>
<dbReference type="PANTHER" id="PTHR43547:SF2">
    <property type="entry name" value="HYBRID SIGNAL TRANSDUCTION HISTIDINE KINASE C"/>
    <property type="match status" value="1"/>
</dbReference>
<dbReference type="EC" id="2.7.13.3" evidence="2"/>
<dbReference type="Gene3D" id="3.30.565.10">
    <property type="entry name" value="Histidine kinase-like ATPase, C-terminal domain"/>
    <property type="match status" value="2"/>
</dbReference>
<feature type="domain" description="Histidine kinase" evidence="7">
    <location>
        <begin position="366"/>
        <end position="581"/>
    </location>
</feature>
<dbReference type="Pfam" id="PF00072">
    <property type="entry name" value="Response_reg"/>
    <property type="match status" value="2"/>
</dbReference>
<dbReference type="SUPFAM" id="SSF47384">
    <property type="entry name" value="Homodimeric domain of signal transducing histidine kinase"/>
    <property type="match status" value="2"/>
</dbReference>
<dbReference type="PROSITE" id="PS50109">
    <property type="entry name" value="HIS_KIN"/>
    <property type="match status" value="2"/>
</dbReference>
<dbReference type="PROSITE" id="PS50110">
    <property type="entry name" value="RESPONSE_REGULATORY"/>
    <property type="match status" value="2"/>
</dbReference>
<dbReference type="InterPro" id="IPR036890">
    <property type="entry name" value="HATPase_C_sf"/>
</dbReference>
<dbReference type="SUPFAM" id="SSF55874">
    <property type="entry name" value="ATPase domain of HSP90 chaperone/DNA topoisomerase II/histidine kinase"/>
    <property type="match status" value="2"/>
</dbReference>
<dbReference type="Pfam" id="PF13185">
    <property type="entry name" value="GAF_2"/>
    <property type="match status" value="1"/>
</dbReference>
<dbReference type="GO" id="GO:0005524">
    <property type="term" value="F:ATP binding"/>
    <property type="evidence" value="ECO:0007669"/>
    <property type="project" value="UniProtKB-KW"/>
</dbReference>
<dbReference type="Gene3D" id="3.40.50.2300">
    <property type="match status" value="2"/>
</dbReference>
<comment type="catalytic activity">
    <reaction evidence="1">
        <text>ATP + protein L-histidine = ADP + protein N-phospho-L-histidine.</text>
        <dbReference type="EC" id="2.7.13.3"/>
    </reaction>
</comment>
<evidence type="ECO:0000256" key="5">
    <source>
        <dbReference type="ARBA" id="ARBA00022777"/>
    </source>
</evidence>
<evidence type="ECO:0000313" key="10">
    <source>
        <dbReference type="EMBL" id="MCY1080177.1"/>
    </source>
</evidence>
<feature type="modified residue" description="4-aspartylphosphate" evidence="6">
    <location>
        <position position="1201"/>
    </location>
</feature>
<dbReference type="EMBL" id="JAPNKA010000001">
    <property type="protein sequence ID" value="MCY1080177.1"/>
    <property type="molecule type" value="Genomic_DNA"/>
</dbReference>
<dbReference type="Gene3D" id="3.30.450.40">
    <property type="match status" value="1"/>
</dbReference>
<dbReference type="InterPro" id="IPR005467">
    <property type="entry name" value="His_kinase_dom"/>
</dbReference>
<dbReference type="InterPro" id="IPR035965">
    <property type="entry name" value="PAS-like_dom_sf"/>
</dbReference>
<dbReference type="InterPro" id="IPR003594">
    <property type="entry name" value="HATPase_dom"/>
</dbReference>
<dbReference type="InterPro" id="IPR003661">
    <property type="entry name" value="HisK_dim/P_dom"/>
</dbReference>
<dbReference type="RefSeq" id="WP_267538851.1">
    <property type="nucleotide sequence ID" value="NZ_JAPNKA010000001.1"/>
</dbReference>
<comment type="caution">
    <text evidence="10">The sequence shown here is derived from an EMBL/GenBank/DDBJ whole genome shotgun (WGS) entry which is preliminary data.</text>
</comment>
<organism evidence="10 11">
    <name type="scientific">Archangium lansingense</name>
    <dbReference type="NCBI Taxonomy" id="2995310"/>
    <lineage>
        <taxon>Bacteria</taxon>
        <taxon>Pseudomonadati</taxon>
        <taxon>Myxococcota</taxon>
        <taxon>Myxococcia</taxon>
        <taxon>Myxococcales</taxon>
        <taxon>Cystobacterineae</taxon>
        <taxon>Archangiaceae</taxon>
        <taxon>Archangium</taxon>
    </lineage>
</organism>
<evidence type="ECO:0000313" key="11">
    <source>
        <dbReference type="Proteomes" id="UP001207654"/>
    </source>
</evidence>
<evidence type="ECO:0000256" key="6">
    <source>
        <dbReference type="PROSITE-ProRule" id="PRU00169"/>
    </source>
</evidence>
<dbReference type="SMART" id="SM00388">
    <property type="entry name" value="HisKA"/>
    <property type="match status" value="2"/>
</dbReference>
<feature type="domain" description="Response regulatory" evidence="8">
    <location>
        <begin position="642"/>
        <end position="757"/>
    </location>
</feature>
<dbReference type="InterPro" id="IPR004358">
    <property type="entry name" value="Sig_transdc_His_kin-like_C"/>
</dbReference>
<feature type="domain" description="PAC" evidence="9">
    <location>
        <begin position="844"/>
        <end position="899"/>
    </location>
</feature>
<name>A0ABT4AER6_9BACT</name>
<dbReference type="CDD" id="cd17580">
    <property type="entry name" value="REC_2_DhkD-like"/>
    <property type="match status" value="1"/>
</dbReference>
<dbReference type="SUPFAM" id="SSF55785">
    <property type="entry name" value="PYP-like sensor domain (PAS domain)"/>
    <property type="match status" value="1"/>
</dbReference>
<reference evidence="10 11" key="1">
    <citation type="submission" date="2022-11" db="EMBL/GenBank/DDBJ databases">
        <title>Minimal conservation of predation-associated metabolite biosynthetic gene clusters underscores biosynthetic potential of Myxococcota including descriptions for ten novel species: Archangium lansinium sp. nov., Myxococcus landrumus sp. nov., Nannocystis bai.</title>
        <authorList>
            <person name="Ahearne A."/>
            <person name="Stevens C."/>
            <person name="Phillips K."/>
        </authorList>
    </citation>
    <scope>NUCLEOTIDE SEQUENCE [LARGE SCALE GENOMIC DNA]</scope>
    <source>
        <strain evidence="10 11">MIWBW</strain>
    </source>
</reference>
<dbReference type="PRINTS" id="PR00344">
    <property type="entry name" value="BCTRLSENSOR"/>
</dbReference>
<evidence type="ECO:0000256" key="1">
    <source>
        <dbReference type="ARBA" id="ARBA00000085"/>
    </source>
</evidence>
<feature type="domain" description="Response regulatory" evidence="8">
    <location>
        <begin position="1152"/>
        <end position="1268"/>
    </location>
</feature>
<evidence type="ECO:0000259" key="8">
    <source>
        <dbReference type="PROSITE" id="PS50110"/>
    </source>
</evidence>
<dbReference type="Pfam" id="PF00512">
    <property type="entry name" value="HisKA"/>
    <property type="match status" value="2"/>
</dbReference>
<dbReference type="Gene3D" id="3.30.450.20">
    <property type="entry name" value="PAS domain"/>
    <property type="match status" value="2"/>
</dbReference>
<dbReference type="InterPro" id="IPR029016">
    <property type="entry name" value="GAF-like_dom_sf"/>
</dbReference>
<keyword evidence="5" id="KW-0418">Kinase</keyword>
<dbReference type="Pfam" id="PF08448">
    <property type="entry name" value="PAS_4"/>
    <property type="match status" value="1"/>
</dbReference>
<dbReference type="InterPro" id="IPR000700">
    <property type="entry name" value="PAS-assoc_C"/>
</dbReference>
<dbReference type="Gene3D" id="1.10.287.130">
    <property type="match status" value="2"/>
</dbReference>
<feature type="domain" description="Histidine kinase" evidence="7">
    <location>
        <begin position="910"/>
        <end position="1126"/>
    </location>
</feature>
<dbReference type="CDD" id="cd17574">
    <property type="entry name" value="REC_OmpR"/>
    <property type="match status" value="1"/>
</dbReference>
<dbReference type="CDD" id="cd00075">
    <property type="entry name" value="HATPase"/>
    <property type="match status" value="1"/>
</dbReference>
<gene>
    <name evidence="10" type="ORF">OV287_37565</name>
</gene>
<sequence>MPKTDSHAPRAPDSQESCLAEGGEMGTLVRSMDWSRTPLGPVSGWPTSLKTMVGVVLRNRFPMLLWWGPDLIQIYNDSYRPILGEKHPASLGAPAAQVWAEIWDVIGPMARSVLDGGPATWNESLLLLIHRRGFAEETYHTFSYSPVPAEEGQVGGVLVTVQETTEQVQDNRQLRMLGDLAARAADAESEEQACHTATRILAENDADLPFSLLYLLNADTRELRLVCTSGLDHYEGPGRPDRVPFDPRSGTTEGWPFAEAARSGREALVGNLRERFGPMPGGRWGIPSERAVVLPLSRPGQPHPYGFLVAGVSPRRVLDDRYLGLFRLTVDQVVTAITNASAYEEERKRAEALAEIDRAKTAFFSNVSHEFRTPLTLMLGPTEDALASPAQALTGGNLETVHRNALRLLKLVNSLLDFARIEAGRIQASYVPVDLAELTTGLASAFRSAMDRAGLSFEVSCPPLPEQIYVDQDMWEKIVLNLLSNALKFTFEGSIHVSQRWLGDRVELRVTDTGTGIPESELPHLFERFHRVQGARARTHEGSGIGLALVHELVRMHGGTITATSTPGQGTTFTVTVPAGTAHLPKERVAASRSQVSTALGASAYVNEALRWLPGASEMPAEEPSQLSAPVRPVMDIVAGARILFADDNADMREYVGRLLAERWEVETVADGLAALEAARERLPDLVLTDVMMPGLDGFGLLRELRADERTRNVPVIILSARAGEEAHVEGLRAGANDYLVKPFSARELVARVESQLARARLHTLQQEHHRRLARVFQHAPVGISILRGPNHVFEFANADYLKLISNRPVVGRSAREALPELANQGIFELLDNVFATGEPFIGRSVRVMLNRGAGGAPEEGFFDFVYQPMLDEAGQVEGIVAVAFDVTELANARRGAESANRAKDEFLAMLGHELRNPLAPILTALQLMQLRGDDSTERERTLIERQVKHLVRLVDDLLDVSRVTQGRVELKREKVELSTVVAKAIEQASPLIEQREHMLTVDVPRNGLRLDADPTRLAQVFSNLLTNAAKYTEPGGRISVTAVREGGEAVVRIRDNGTGIAPETLPRVFDLFVQERQALDRSQGGLGLGLAIVRSMVTLHGGSVGVHSEGRGRGSEFTVRLPVLEAGEVQAVAAPVQAEPKPPARNAVPSRILVVDDNKDAADILSESLMILGCETQVAYDGPSALKMAETFRPEVALLDIGLPIMDGYELARLLREQHSTRGIRLIAVTGYGQSSDRQQSKAAGFDAHLVKPLDLDVLESLLKRMAAS</sequence>